<keyword evidence="8" id="KW-1185">Reference proteome</keyword>
<keyword evidence="3" id="KW-0378">Hydrolase</keyword>
<accession>A7SCZ4</accession>
<dbReference type="OMA" id="HYEISRD"/>
<dbReference type="CDD" id="cd07567">
    <property type="entry name" value="biotinidase_like"/>
    <property type="match status" value="1"/>
</dbReference>
<feature type="signal peptide" evidence="5">
    <location>
        <begin position="1"/>
        <end position="19"/>
    </location>
</feature>
<dbReference type="KEGG" id="nve:5509997"/>
<evidence type="ECO:0000313" key="7">
    <source>
        <dbReference type="EMBL" id="EDO38404.1"/>
    </source>
</evidence>
<dbReference type="AlphaFoldDB" id="A7SCZ4"/>
<dbReference type="Proteomes" id="UP000001593">
    <property type="component" value="Unassembled WGS sequence"/>
</dbReference>
<dbReference type="InterPro" id="IPR040154">
    <property type="entry name" value="Biotinidase/VNN"/>
</dbReference>
<dbReference type="HOGENOM" id="CLU_033209_0_0_1"/>
<feature type="domain" description="CN hydrolase" evidence="6">
    <location>
        <begin position="36"/>
        <end position="308"/>
    </location>
</feature>
<evidence type="ECO:0000256" key="5">
    <source>
        <dbReference type="SAM" id="SignalP"/>
    </source>
</evidence>
<dbReference type="PhylomeDB" id="A7SCZ4"/>
<dbReference type="eggNOG" id="KOG0806">
    <property type="taxonomic scope" value="Eukaryota"/>
</dbReference>
<dbReference type="InterPro" id="IPR043957">
    <property type="entry name" value="Vanin_C"/>
</dbReference>
<evidence type="ECO:0000259" key="6">
    <source>
        <dbReference type="PROSITE" id="PS50263"/>
    </source>
</evidence>
<reference evidence="7 8" key="1">
    <citation type="journal article" date="2007" name="Science">
        <title>Sea anemone genome reveals ancestral eumetazoan gene repertoire and genomic organization.</title>
        <authorList>
            <person name="Putnam N.H."/>
            <person name="Srivastava M."/>
            <person name="Hellsten U."/>
            <person name="Dirks B."/>
            <person name="Chapman J."/>
            <person name="Salamov A."/>
            <person name="Terry A."/>
            <person name="Shapiro H."/>
            <person name="Lindquist E."/>
            <person name="Kapitonov V.V."/>
            <person name="Jurka J."/>
            <person name="Genikhovich G."/>
            <person name="Grigoriev I.V."/>
            <person name="Lucas S.M."/>
            <person name="Steele R.E."/>
            <person name="Finnerty J.R."/>
            <person name="Technau U."/>
            <person name="Martindale M.Q."/>
            <person name="Rokhsar D.S."/>
        </authorList>
    </citation>
    <scope>NUCLEOTIDE SEQUENCE [LARGE SCALE GENOMIC DNA]</scope>
    <source>
        <strain evidence="8">CH2 X CH6</strain>
    </source>
</reference>
<sequence>MQPLFFFFVLSSKVLCCSASSQDAKQYTAAVYEHTAIFFPFQSPPPRAKAIQIMMTNLKVYEQKAIEAASKGAQIIVFPEDGIYGMGYTRDRIRPFLEAVPEVRHDKPWNPCRQPKDYVEVLQFLSCMAFNNSIAVVANMGDIQYCDEKDRHCPEDGHYQFNTDVVFDTDGTFIAKYHKQNLFHETAFDTPPSCEYVTFVTSFNVTFGIFTCFDLLFEKPAMALVEKYGVRNVVFPTAWMKGFPILHSVQYQQSWSRVTCVNLLAANQNQPALGMWGSGIYSSGQPLAYVYKSRIEENERLLIATLQDRASETEIQVHSKKKITRILPLEVREKRQVKAKIMDDWYSVVKLESPKGNRIVCHGVFCCKLEYELQENYGSELYALGAFQGPHQTDKYFLEVCVLLKCSSTDISSCGIPVVTAKTVFQSLKISGSFSPSTTVFPELLGGGTEVLFDAVDMVTSGHCEMEVRGFGERPLVSATLLGRDFTRDA</sequence>
<comment type="similarity">
    <text evidence="1">Belongs to the carbon-nitrogen hydrolase superfamily. BTD/VNN family.</text>
</comment>
<keyword evidence="2 5" id="KW-0732">Signal</keyword>
<proteinExistence type="inferred from homology"/>
<dbReference type="Pfam" id="PF00795">
    <property type="entry name" value="CN_hydrolase"/>
    <property type="match status" value="1"/>
</dbReference>
<dbReference type="Pfam" id="PF19018">
    <property type="entry name" value="Vanin_C"/>
    <property type="match status" value="1"/>
</dbReference>
<feature type="chain" id="PRO_5002714984" description="CN hydrolase domain-containing protein" evidence="5">
    <location>
        <begin position="20"/>
        <end position="490"/>
    </location>
</feature>
<dbReference type="InterPro" id="IPR036526">
    <property type="entry name" value="C-N_Hydrolase_sf"/>
</dbReference>
<name>A7SCZ4_NEMVE</name>
<evidence type="ECO:0000256" key="3">
    <source>
        <dbReference type="ARBA" id="ARBA00022801"/>
    </source>
</evidence>
<evidence type="ECO:0000256" key="1">
    <source>
        <dbReference type="ARBA" id="ARBA00008225"/>
    </source>
</evidence>
<evidence type="ECO:0000256" key="2">
    <source>
        <dbReference type="ARBA" id="ARBA00022729"/>
    </source>
</evidence>
<dbReference type="EMBL" id="DS469626">
    <property type="protein sequence ID" value="EDO38404.1"/>
    <property type="molecule type" value="Genomic_DNA"/>
</dbReference>
<dbReference type="InterPro" id="IPR003010">
    <property type="entry name" value="C-N_Hydrolase"/>
</dbReference>
<dbReference type="InParanoid" id="A7SCZ4"/>
<dbReference type="InterPro" id="IPR012101">
    <property type="entry name" value="Biotinidase-like_euk"/>
</dbReference>
<dbReference type="SUPFAM" id="SSF56317">
    <property type="entry name" value="Carbon-nitrogen hydrolase"/>
    <property type="match status" value="1"/>
</dbReference>
<dbReference type="GO" id="GO:0016811">
    <property type="term" value="F:hydrolase activity, acting on carbon-nitrogen (but not peptide) bonds, in linear amides"/>
    <property type="evidence" value="ECO:0007669"/>
    <property type="project" value="InterPro"/>
</dbReference>
<dbReference type="PROSITE" id="PS50263">
    <property type="entry name" value="CN_HYDROLASE"/>
    <property type="match status" value="1"/>
</dbReference>
<organism evidence="7 8">
    <name type="scientific">Nematostella vectensis</name>
    <name type="common">Starlet sea anemone</name>
    <dbReference type="NCBI Taxonomy" id="45351"/>
    <lineage>
        <taxon>Eukaryota</taxon>
        <taxon>Metazoa</taxon>
        <taxon>Cnidaria</taxon>
        <taxon>Anthozoa</taxon>
        <taxon>Hexacorallia</taxon>
        <taxon>Actiniaria</taxon>
        <taxon>Edwardsiidae</taxon>
        <taxon>Nematostella</taxon>
    </lineage>
</organism>
<dbReference type="PANTHER" id="PTHR10609">
    <property type="entry name" value="BIOTINIDASE-RELATED"/>
    <property type="match status" value="1"/>
</dbReference>
<dbReference type="STRING" id="45351.A7SCZ4"/>
<dbReference type="OrthoDB" id="10250282at2759"/>
<evidence type="ECO:0000256" key="4">
    <source>
        <dbReference type="ARBA" id="ARBA00023180"/>
    </source>
</evidence>
<gene>
    <name evidence="7" type="ORF">NEMVEDRAFT_v1g210344</name>
</gene>
<protein>
    <recommendedName>
        <fullName evidence="6">CN hydrolase domain-containing protein</fullName>
    </recommendedName>
</protein>
<evidence type="ECO:0000313" key="8">
    <source>
        <dbReference type="Proteomes" id="UP000001593"/>
    </source>
</evidence>
<keyword evidence="4" id="KW-0325">Glycoprotein</keyword>
<dbReference type="Gene3D" id="3.60.110.10">
    <property type="entry name" value="Carbon-nitrogen hydrolase"/>
    <property type="match status" value="1"/>
</dbReference>
<dbReference type="PANTHER" id="PTHR10609:SF14">
    <property type="entry name" value="BIOTINIDASE"/>
    <property type="match status" value="1"/>
</dbReference>